<name>A0ABT9RJF6_9ACTN</name>
<dbReference type="EMBL" id="JAUSRB010000002">
    <property type="protein sequence ID" value="MDP9869213.1"/>
    <property type="molecule type" value="Genomic_DNA"/>
</dbReference>
<organism evidence="1 2">
    <name type="scientific">Streptosporangium brasiliense</name>
    <dbReference type="NCBI Taxonomy" id="47480"/>
    <lineage>
        <taxon>Bacteria</taxon>
        <taxon>Bacillati</taxon>
        <taxon>Actinomycetota</taxon>
        <taxon>Actinomycetes</taxon>
        <taxon>Streptosporangiales</taxon>
        <taxon>Streptosporangiaceae</taxon>
        <taxon>Streptosporangium</taxon>
    </lineage>
</organism>
<comment type="caution">
    <text evidence="1">The sequence shown here is derived from an EMBL/GenBank/DDBJ whole genome shotgun (WGS) entry which is preliminary data.</text>
</comment>
<reference evidence="1 2" key="1">
    <citation type="submission" date="2023-07" db="EMBL/GenBank/DDBJ databases">
        <title>Sequencing the genomes of 1000 actinobacteria strains.</title>
        <authorList>
            <person name="Klenk H.-P."/>
        </authorList>
    </citation>
    <scope>NUCLEOTIDE SEQUENCE [LARGE SCALE GENOMIC DNA]</scope>
    <source>
        <strain evidence="1 2">DSM 44109</strain>
    </source>
</reference>
<dbReference type="Proteomes" id="UP001230426">
    <property type="component" value="Unassembled WGS sequence"/>
</dbReference>
<evidence type="ECO:0000313" key="1">
    <source>
        <dbReference type="EMBL" id="MDP9869213.1"/>
    </source>
</evidence>
<gene>
    <name evidence="1" type="ORF">J2S55_008479</name>
</gene>
<proteinExistence type="predicted"/>
<protein>
    <submittedName>
        <fullName evidence="1">Uncharacterized protein</fullName>
    </submittedName>
</protein>
<accession>A0ABT9RJF6</accession>
<keyword evidence="2" id="KW-1185">Reference proteome</keyword>
<sequence length="119" mass="12677">MGERAAYGMRARPLKSLFGGVVGVGKHAHFRVRLVAVYLGALMPTDEVGRDAVQPGEGLRTGDVVVAALPERGEERLGDDVVGRIPGMAITRKRTTVPGTGQAVRITVVMGEEVQINRT</sequence>
<evidence type="ECO:0000313" key="2">
    <source>
        <dbReference type="Proteomes" id="UP001230426"/>
    </source>
</evidence>